<protein>
    <submittedName>
        <fullName evidence="4">T9SS type A sorting domain-containing protein</fullName>
    </submittedName>
</protein>
<dbReference type="Proteomes" id="UP000580344">
    <property type="component" value="Unassembled WGS sequence"/>
</dbReference>
<evidence type="ECO:0000259" key="3">
    <source>
        <dbReference type="Pfam" id="PF18962"/>
    </source>
</evidence>
<reference evidence="4 5" key="1">
    <citation type="submission" date="2020-05" db="EMBL/GenBank/DDBJ databases">
        <title>Tigecycline resistant gene in Empedobacter stercoris.</title>
        <authorList>
            <person name="Chen Y."/>
            <person name="Cheng Y."/>
            <person name="Zhou K."/>
        </authorList>
    </citation>
    <scope>NUCLEOTIDE SEQUENCE [LARGE SCALE GENOMIC DNA]</scope>
    <source>
        <strain evidence="4 5">ES202</strain>
    </source>
</reference>
<dbReference type="RefSeq" id="WP_171622241.1">
    <property type="nucleotide sequence ID" value="NZ_JABFOQ010000004.1"/>
</dbReference>
<evidence type="ECO:0000256" key="1">
    <source>
        <dbReference type="ARBA" id="ARBA00022729"/>
    </source>
</evidence>
<evidence type="ECO:0000313" key="4">
    <source>
        <dbReference type="EMBL" id="NOJ74918.1"/>
    </source>
</evidence>
<dbReference type="Gene3D" id="2.60.120.260">
    <property type="entry name" value="Galactose-binding domain-like"/>
    <property type="match status" value="1"/>
</dbReference>
<evidence type="ECO:0000256" key="2">
    <source>
        <dbReference type="SAM" id="SignalP"/>
    </source>
</evidence>
<comment type="caution">
    <text evidence="4">The sequence shown here is derived from an EMBL/GenBank/DDBJ whole genome shotgun (WGS) entry which is preliminary data.</text>
</comment>
<keyword evidence="5" id="KW-1185">Reference proteome</keyword>
<keyword evidence="1 2" id="KW-0732">Signal</keyword>
<evidence type="ECO:0000313" key="5">
    <source>
        <dbReference type="Proteomes" id="UP000580344"/>
    </source>
</evidence>
<dbReference type="InterPro" id="IPR026444">
    <property type="entry name" value="Secre_tail"/>
</dbReference>
<gene>
    <name evidence="4" type="ORF">HMH06_03515</name>
</gene>
<proteinExistence type="predicted"/>
<feature type="signal peptide" evidence="2">
    <location>
        <begin position="1"/>
        <end position="19"/>
    </location>
</feature>
<organism evidence="4 5">
    <name type="scientific">Empedobacter stercoris</name>
    <dbReference type="NCBI Taxonomy" id="1628248"/>
    <lineage>
        <taxon>Bacteria</taxon>
        <taxon>Pseudomonadati</taxon>
        <taxon>Bacteroidota</taxon>
        <taxon>Flavobacteriia</taxon>
        <taxon>Flavobacteriales</taxon>
        <taxon>Weeksellaceae</taxon>
        <taxon>Empedobacter</taxon>
    </lineage>
</organism>
<dbReference type="EMBL" id="JABFOQ010000004">
    <property type="protein sequence ID" value="NOJ74918.1"/>
    <property type="molecule type" value="Genomic_DNA"/>
</dbReference>
<accession>A0ABX1WJQ5</accession>
<feature type="domain" description="Secretion system C-terminal sorting" evidence="3">
    <location>
        <begin position="215"/>
        <end position="269"/>
    </location>
</feature>
<dbReference type="Pfam" id="PF18962">
    <property type="entry name" value="Por_Secre_tail"/>
    <property type="match status" value="1"/>
</dbReference>
<feature type="chain" id="PRO_5046246632" evidence="2">
    <location>
        <begin position="20"/>
        <end position="271"/>
    </location>
</feature>
<dbReference type="NCBIfam" id="TIGR04183">
    <property type="entry name" value="Por_Secre_tail"/>
    <property type="match status" value="1"/>
</dbReference>
<name>A0ABX1WJQ5_9FLAO</name>
<sequence>MKKFYSLVAVAALSTLSYAQVNAIPGADFEDWTEFTSGVNSYGLKSYAVQGVGKGVDGSNSLNITTNTSGNDYVFTSRLGNTVSAQPKEITFWVKGTAGKSLSLNVYKSGSGYYAYNVGDLTSDLKVVSSENNQYGGLIDTNGNWVKVTLDLTDKTDLNIADIEKDFFSLKIGKAVDYALDIDNIQLWDVNMNVYDLTSTKAVSNTLWTNTASFNVKEKSVVEVYNMNGQLVKSFEVKGVQTVDVSSLAKGIYIVKTTSNGKTATQKVVKK</sequence>